<reference evidence="1" key="1">
    <citation type="submission" date="2022-08" db="EMBL/GenBank/DDBJ databases">
        <authorList>
            <person name="Kim S.-J."/>
        </authorList>
    </citation>
    <scope>NUCLEOTIDE SEQUENCE</scope>
    <source>
        <strain evidence="1">KJ</strain>
    </source>
</reference>
<sequence length="159" mass="17799">MIKVDISLTGAGRIAAAAIAAIVLSAGFCRADELGPNCKQFLQLKMQCLGAKANTIESNGNAQRAREIRRSIPFEMHQAIYYLAKDKEFTDSYRMELRCANDAWYIQNADSPENNRPETSARLCGVMRSWSEDYKITPDSDSKVEARIREMEAEIGISK</sequence>
<evidence type="ECO:0000313" key="1">
    <source>
        <dbReference type="EMBL" id="MDT8836514.1"/>
    </source>
</evidence>
<organism evidence="1 2">
    <name type="scientific">Paraburkholderia fungorum</name>
    <dbReference type="NCBI Taxonomy" id="134537"/>
    <lineage>
        <taxon>Bacteria</taxon>
        <taxon>Pseudomonadati</taxon>
        <taxon>Pseudomonadota</taxon>
        <taxon>Betaproteobacteria</taxon>
        <taxon>Burkholderiales</taxon>
        <taxon>Burkholderiaceae</taxon>
        <taxon>Paraburkholderia</taxon>
    </lineage>
</organism>
<dbReference type="AlphaFoldDB" id="A0AAJ3VVB6"/>
<comment type="caution">
    <text evidence="1">The sequence shown here is derived from an EMBL/GenBank/DDBJ whole genome shotgun (WGS) entry which is preliminary data.</text>
</comment>
<dbReference type="RefSeq" id="WP_028197833.1">
    <property type="nucleotide sequence ID" value="NZ_CADFGE010000004.1"/>
</dbReference>
<gene>
    <name evidence="1" type="ORF">ParKJ_03730</name>
</gene>
<proteinExistence type="predicted"/>
<dbReference type="EMBL" id="JANSLM010000001">
    <property type="protein sequence ID" value="MDT8836514.1"/>
    <property type="molecule type" value="Genomic_DNA"/>
</dbReference>
<protein>
    <submittedName>
        <fullName evidence="1">Uncharacterized protein</fullName>
    </submittedName>
</protein>
<accession>A0AAJ3VVB6</accession>
<evidence type="ECO:0000313" key="2">
    <source>
        <dbReference type="Proteomes" id="UP001246473"/>
    </source>
</evidence>
<dbReference type="Proteomes" id="UP001246473">
    <property type="component" value="Unassembled WGS sequence"/>
</dbReference>
<name>A0AAJ3VVB6_9BURK</name>